<keyword evidence="9" id="KW-1185">Reference proteome</keyword>
<dbReference type="Gene3D" id="3.40.50.720">
    <property type="entry name" value="NAD(P)-binding Rossmann-like Domain"/>
    <property type="match status" value="1"/>
</dbReference>
<comment type="caution">
    <text evidence="8">The sequence shown here is derived from an EMBL/GenBank/DDBJ whole genome shotgun (WGS) entry which is preliminary data.</text>
</comment>
<dbReference type="InterPro" id="IPR006367">
    <property type="entry name" value="Sirohaem_synthase_N"/>
</dbReference>
<keyword evidence="4" id="KW-0520">NAD</keyword>
<evidence type="ECO:0000256" key="6">
    <source>
        <dbReference type="ARBA" id="ARBA00047561"/>
    </source>
</evidence>
<organism evidence="8 9">
    <name type="scientific">Niallia hominis</name>
    <dbReference type="NCBI Taxonomy" id="3133173"/>
    <lineage>
        <taxon>Bacteria</taxon>
        <taxon>Bacillati</taxon>
        <taxon>Bacillota</taxon>
        <taxon>Bacilli</taxon>
        <taxon>Bacillales</taxon>
        <taxon>Bacillaceae</taxon>
        <taxon>Niallia</taxon>
    </lineage>
</organism>
<dbReference type="PANTHER" id="PTHR35330">
    <property type="entry name" value="SIROHEME BIOSYNTHESIS PROTEIN MET8"/>
    <property type="match status" value="1"/>
</dbReference>
<gene>
    <name evidence="8" type="ORF">WMO63_07750</name>
</gene>
<evidence type="ECO:0000313" key="9">
    <source>
        <dbReference type="Proteomes" id="UP001465426"/>
    </source>
</evidence>
<dbReference type="NCBIfam" id="TIGR01470">
    <property type="entry name" value="cysG_Nterm"/>
    <property type="match status" value="1"/>
</dbReference>
<protein>
    <recommendedName>
        <fullName evidence="2">precorrin-2 dehydrogenase</fullName>
        <ecNumber evidence="2">1.3.1.76</ecNumber>
    </recommendedName>
</protein>
<proteinExistence type="predicted"/>
<keyword evidence="5" id="KW-0627">Porphyrin biosynthesis</keyword>
<dbReference type="InterPro" id="IPR042518">
    <property type="entry name" value="SirC_C"/>
</dbReference>
<evidence type="ECO:0000256" key="5">
    <source>
        <dbReference type="ARBA" id="ARBA00023244"/>
    </source>
</evidence>
<comment type="catalytic activity">
    <reaction evidence="6">
        <text>precorrin-2 + NAD(+) = sirohydrochlorin + NADH + 2 H(+)</text>
        <dbReference type="Rhea" id="RHEA:15613"/>
        <dbReference type="ChEBI" id="CHEBI:15378"/>
        <dbReference type="ChEBI" id="CHEBI:57540"/>
        <dbReference type="ChEBI" id="CHEBI:57945"/>
        <dbReference type="ChEBI" id="CHEBI:58351"/>
        <dbReference type="ChEBI" id="CHEBI:58827"/>
        <dbReference type="EC" id="1.3.1.76"/>
    </reaction>
</comment>
<dbReference type="EC" id="1.3.1.76" evidence="2"/>
<evidence type="ECO:0000256" key="3">
    <source>
        <dbReference type="ARBA" id="ARBA00023002"/>
    </source>
</evidence>
<dbReference type="SUPFAM" id="SSF75615">
    <property type="entry name" value="Siroheme synthase middle domains-like"/>
    <property type="match status" value="1"/>
</dbReference>
<dbReference type="SUPFAM" id="SSF51735">
    <property type="entry name" value="NAD(P)-binding Rossmann-fold domains"/>
    <property type="match status" value="1"/>
</dbReference>
<dbReference type="PANTHER" id="PTHR35330:SF1">
    <property type="entry name" value="SIROHEME BIOSYNTHESIS PROTEIN MET8"/>
    <property type="match status" value="1"/>
</dbReference>
<dbReference type="Pfam" id="PF22440">
    <property type="entry name" value="SirC_C"/>
    <property type="match status" value="1"/>
</dbReference>
<evidence type="ECO:0000313" key="8">
    <source>
        <dbReference type="EMBL" id="MEQ2465559.1"/>
    </source>
</evidence>
<dbReference type="Gene3D" id="1.10.8.610">
    <property type="entry name" value="SirC, precorrin-2 dehydrogenase, C-terminal helical domain-like"/>
    <property type="match status" value="1"/>
</dbReference>
<dbReference type="InterPro" id="IPR036291">
    <property type="entry name" value="NAD(P)-bd_dom_sf"/>
</dbReference>
<dbReference type="InterPro" id="IPR028161">
    <property type="entry name" value="Met8-like"/>
</dbReference>
<evidence type="ECO:0000256" key="2">
    <source>
        <dbReference type="ARBA" id="ARBA00012400"/>
    </source>
</evidence>
<name>A0ABV1F0V7_9BACI</name>
<evidence type="ECO:0000256" key="4">
    <source>
        <dbReference type="ARBA" id="ARBA00023027"/>
    </source>
</evidence>
<feature type="domain" description="Siroheme synthase central" evidence="7">
    <location>
        <begin position="119"/>
        <end position="140"/>
    </location>
</feature>
<reference evidence="8 9" key="1">
    <citation type="submission" date="2024-03" db="EMBL/GenBank/DDBJ databases">
        <title>Human intestinal bacterial collection.</title>
        <authorList>
            <person name="Pauvert C."/>
            <person name="Hitch T.C.A."/>
            <person name="Clavel T."/>
        </authorList>
    </citation>
    <scope>NUCLEOTIDE SEQUENCE [LARGE SCALE GENOMIC DNA]</scope>
    <source>
        <strain evidence="8 9">CLA-SR-H024</strain>
    </source>
</reference>
<dbReference type="Pfam" id="PF14824">
    <property type="entry name" value="Sirohm_synth_M"/>
    <property type="match status" value="1"/>
</dbReference>
<evidence type="ECO:0000256" key="1">
    <source>
        <dbReference type="ARBA" id="ARBA00005010"/>
    </source>
</evidence>
<sequence length="203" mass="23218">MNMISLLVELKDRHCVVVGGGKIAYRKVMMLLEEEAKVTVISPKACSEIEELSKGEKIKLIQRKAVEEDFSHAFLTIAATNEVEENRRITQRLKSISLVNDASAYEEGNCQIPASFKKGRLHLSVSTNGASPKLAKRMKEVWQEKYDDNYIAYIDFLYEVRNLLKQKSLPPEVSHAILEEILDNAYKDSGELRHIYYEKLLNL</sequence>
<keyword evidence="3" id="KW-0560">Oxidoreductase</keyword>
<dbReference type="Pfam" id="PF13241">
    <property type="entry name" value="NAD_binding_7"/>
    <property type="match status" value="1"/>
</dbReference>
<dbReference type="EMBL" id="JBBMFN010000013">
    <property type="protein sequence ID" value="MEQ2465559.1"/>
    <property type="molecule type" value="Genomic_DNA"/>
</dbReference>
<accession>A0ABV1F0V7</accession>
<dbReference type="Proteomes" id="UP001465426">
    <property type="component" value="Unassembled WGS sequence"/>
</dbReference>
<evidence type="ECO:0000259" key="7">
    <source>
        <dbReference type="Pfam" id="PF14824"/>
    </source>
</evidence>
<comment type="pathway">
    <text evidence="1">Porphyrin-containing compound metabolism; siroheme biosynthesis; sirohydrochlorin from precorrin-2: step 1/1.</text>
</comment>
<dbReference type="InterPro" id="IPR028281">
    <property type="entry name" value="Sirohaem_synthase_central"/>
</dbReference>